<evidence type="ECO:0000313" key="1">
    <source>
        <dbReference type="EMBL" id="QIX21595.1"/>
    </source>
</evidence>
<accession>A0A6H0ZL78</accession>
<organism evidence="1 2">
    <name type="scientific">Agrobacterium pusense</name>
    <dbReference type="NCBI Taxonomy" id="648995"/>
    <lineage>
        <taxon>Bacteria</taxon>
        <taxon>Pseudomonadati</taxon>
        <taxon>Pseudomonadota</taxon>
        <taxon>Alphaproteobacteria</taxon>
        <taxon>Hyphomicrobiales</taxon>
        <taxon>Rhizobiaceae</taxon>
        <taxon>Rhizobium/Agrobacterium group</taxon>
        <taxon>Agrobacterium</taxon>
    </lineage>
</organism>
<sequence length="617" mass="65733">MVEPDAGAMVARSMAIDISEHTSSNSSLDALLLSGIAADGTIARPVSFDGLAGIFHPARQDLRQEHAVLFVSPWGMEELCSRKFQRVLAERLAACGVASLRFDYLGTGDALDPEDAGRVADWLSDTRAALNYLRRLSGCSGVVVIAQGLGCPIAAEALAGAASSMAFLAPVVSGRAYLRELAMWSSMIDDGLGLRASQRMPQAGAIAGMAMPAGVADTVKKINLSNLDAAPARRILVLSRPGRITDGDFATHLTAIGGEVEEAEFSGYDDLVSSPTLSKISENVVSRLVGWVSSQTQASGSAACPADFVINAAQRGQGFFEQPVQFGEGGRLFGVSCTPDDRRAVSSVLLLGAAYDRHAGWGRLSVQIARALAREGVASLRFDAANIADSPPVKGVPDQVLYDAAQNDDVSAALDFLERGSNGPFIAAGRCSGAYLAFNGALVDDRIEAVVAVNPVVFHWRKGRSVDEALHKRPRSFGEYSQRFRQGATFKRLISGDVDVVSAGLNIVKATMKKLSTKTARLFRRGSEEGRAVYRAFDLLKAKGTAVNLLYSDNDDGLEHFRYYFDADGQGLSAYRNVSLTIIPDADHNLSTPEAKRTYMETVKSVALEGKSSSGPQ</sequence>
<dbReference type="InterPro" id="IPR053145">
    <property type="entry name" value="AB_hydrolase_Est10"/>
</dbReference>
<dbReference type="AlphaFoldDB" id="A0A6H0ZL78"/>
<dbReference type="PANTHER" id="PTHR43265:SF1">
    <property type="entry name" value="ESTERASE ESTD"/>
    <property type="match status" value="1"/>
</dbReference>
<protein>
    <submittedName>
        <fullName evidence="1">Alpha/beta fold hydrolase</fullName>
    </submittedName>
</protein>
<dbReference type="GO" id="GO:0052689">
    <property type="term" value="F:carboxylic ester hydrolase activity"/>
    <property type="evidence" value="ECO:0007669"/>
    <property type="project" value="TreeGrafter"/>
</dbReference>
<dbReference type="PANTHER" id="PTHR43265">
    <property type="entry name" value="ESTERASE ESTD"/>
    <property type="match status" value="1"/>
</dbReference>
<evidence type="ECO:0000313" key="2">
    <source>
        <dbReference type="Proteomes" id="UP000500870"/>
    </source>
</evidence>
<dbReference type="Proteomes" id="UP000500870">
    <property type="component" value="Chromosome 1"/>
</dbReference>
<dbReference type="Gene3D" id="3.40.50.1820">
    <property type="entry name" value="alpha/beta hydrolase"/>
    <property type="match status" value="2"/>
</dbReference>
<dbReference type="EMBL" id="CP050898">
    <property type="protein sequence ID" value="QIX21595.1"/>
    <property type="molecule type" value="Genomic_DNA"/>
</dbReference>
<proteinExistence type="predicted"/>
<gene>
    <name evidence="1" type="ORF">FOB41_10830</name>
</gene>
<dbReference type="SUPFAM" id="SSF53474">
    <property type="entry name" value="alpha/beta-Hydrolases"/>
    <property type="match status" value="2"/>
</dbReference>
<dbReference type="InterPro" id="IPR029058">
    <property type="entry name" value="AB_hydrolase_fold"/>
</dbReference>
<name>A0A6H0ZL78_9HYPH</name>
<reference evidence="1 2" key="1">
    <citation type="submission" date="2020-04" db="EMBL/GenBank/DDBJ databases">
        <title>FDA dAtabase for Regulatory Grade micrObial Sequences (FDA-ARGOS): Supporting development and validation of Infectious Disease Dx tests.</title>
        <authorList>
            <person name="Sciortino C."/>
            <person name="Tallon L."/>
            <person name="Sadzewicz L."/>
            <person name="Vavikolanu K."/>
            <person name="Mehta A."/>
            <person name="Aluvathingal J."/>
            <person name="Nadendla S."/>
            <person name="Nandy P."/>
            <person name="Geyer C."/>
            <person name="Yan Y."/>
            <person name="Sichtig H."/>
        </authorList>
    </citation>
    <scope>NUCLEOTIDE SEQUENCE [LARGE SCALE GENOMIC DNA]</scope>
    <source>
        <strain evidence="1 2">FDAARGOS_633</strain>
    </source>
</reference>
<keyword evidence="1" id="KW-0378">Hydrolase</keyword>